<reference evidence="2" key="1">
    <citation type="journal article" date="2021" name="Proc. Natl. Acad. Sci. U.S.A.">
        <title>A Catalog of Tens of Thousands of Viruses from Human Metagenomes Reveals Hidden Associations with Chronic Diseases.</title>
        <authorList>
            <person name="Tisza M.J."/>
            <person name="Buck C.B."/>
        </authorList>
    </citation>
    <scope>NUCLEOTIDE SEQUENCE</scope>
    <source>
        <strain evidence="2">CtuJM17</strain>
    </source>
</reference>
<name>A0A8S5PKQ1_9CAUD</name>
<dbReference type="Pfam" id="PF05069">
    <property type="entry name" value="Phage_tail_S"/>
    <property type="match status" value="1"/>
</dbReference>
<dbReference type="EMBL" id="BK015444">
    <property type="protein sequence ID" value="DAE07001.1"/>
    <property type="molecule type" value="Genomic_DNA"/>
</dbReference>
<dbReference type="InterPro" id="IPR006522">
    <property type="entry name" value="Phage_virion_morphogenesis"/>
</dbReference>
<organism evidence="2">
    <name type="scientific">Myoviridae sp. ctuJM17</name>
    <dbReference type="NCBI Taxonomy" id="2825200"/>
    <lineage>
        <taxon>Viruses</taxon>
        <taxon>Duplodnaviria</taxon>
        <taxon>Heunggongvirae</taxon>
        <taxon>Uroviricota</taxon>
        <taxon>Caudoviricetes</taxon>
    </lineage>
</organism>
<accession>A0A8S5PKQ1</accession>
<sequence>MHCKDTTLFVTNKLFNKKIMNAKQIADIIARAPQQVEQALRTDIPRKAAVISKNHFRQNFRDGGFTNGGLHPWKKTRRQDAGSPYKPLTSATDNLMRSIDAVAMPGAVLVTNPRPYAAIHNEGGNIGITPKMRRYAWHMVYSLAKVEKGEKMPKELPPMAQAWRAMALTRKTAIHIPRRQFIGTSHELNVKIQKMILNTLMEIGNGIDTR</sequence>
<protein>
    <submittedName>
        <fullName evidence="2">Tail morphogenesis protein</fullName>
    </submittedName>
</protein>
<feature type="region of interest" description="Disordered" evidence="1">
    <location>
        <begin position="67"/>
        <end position="86"/>
    </location>
</feature>
<evidence type="ECO:0000256" key="1">
    <source>
        <dbReference type="SAM" id="MobiDB-lite"/>
    </source>
</evidence>
<evidence type="ECO:0000313" key="2">
    <source>
        <dbReference type="EMBL" id="DAE07001.1"/>
    </source>
</evidence>
<proteinExistence type="predicted"/>